<proteinExistence type="predicted"/>
<reference evidence="1 2" key="1">
    <citation type="journal article" date="2002" name="Proc. Natl. Acad. Sci. U.S.A.">
        <title>Genome sequence of the hyperthermophilic crenarchaeon Pyrobaculum aerophilum.</title>
        <authorList>
            <person name="Fitz-Gibbon S.T."/>
            <person name="Ladner H."/>
            <person name="Kim U.J."/>
            <person name="Stetter K.O."/>
            <person name="Simon M.I."/>
            <person name="Miller J.H."/>
        </authorList>
    </citation>
    <scope>NUCLEOTIDE SEQUENCE [LARGE SCALE GENOMIC DNA]</scope>
    <source>
        <strain evidence="2">ATCC 51768 / DSM 7523 / JCM 9630 / CIP 104966 / NBRC 100827 / IM2</strain>
    </source>
</reference>
<dbReference type="Proteomes" id="UP000002439">
    <property type="component" value="Chromosome"/>
</dbReference>
<name>Q8ZWM3_PYRAE</name>
<organism evidence="1 2">
    <name type="scientific">Pyrobaculum aerophilum (strain ATCC 51768 / DSM 7523 / JCM 9630 / CIP 104966 / NBRC 100827 / IM2)</name>
    <dbReference type="NCBI Taxonomy" id="178306"/>
    <lineage>
        <taxon>Archaea</taxon>
        <taxon>Thermoproteota</taxon>
        <taxon>Thermoprotei</taxon>
        <taxon>Thermoproteales</taxon>
        <taxon>Thermoproteaceae</taxon>
        <taxon>Pyrobaculum</taxon>
    </lineage>
</organism>
<dbReference type="PATRIC" id="fig|178306.9.peg.1270"/>
<evidence type="ECO:0000313" key="2">
    <source>
        <dbReference type="Proteomes" id="UP000002439"/>
    </source>
</evidence>
<sequence>MEFWLGGKTSFELEKINEMGARIAKREKEIIVIICIYG</sequence>
<dbReference type="KEGG" id="pai:PAE1717a"/>
<accession>Q8ZWM3</accession>
<dbReference type="InParanoid" id="Q8ZWM3"/>
<evidence type="ECO:0000313" key="1">
    <source>
        <dbReference type="EMBL" id="AAL63678.1"/>
    </source>
</evidence>
<keyword evidence="2" id="KW-1185">Reference proteome</keyword>
<dbReference type="AlphaFoldDB" id="Q8ZWM3"/>
<protein>
    <submittedName>
        <fullName evidence="1">Uncharacterized protein</fullName>
    </submittedName>
</protein>
<dbReference type="EnsemblBacteria" id="AAL63678">
    <property type="protein sequence ID" value="AAL63678"/>
    <property type="gene ID" value="PAE1717a"/>
</dbReference>
<gene>
    <name evidence="1" type="ordered locus">PAE1717a</name>
</gene>
<dbReference type="EMBL" id="AE009441">
    <property type="protein sequence ID" value="AAL63678.1"/>
    <property type="molecule type" value="Genomic_DNA"/>
</dbReference>
<dbReference type="HOGENOM" id="CLU_3323113_0_0_2"/>